<gene>
    <name evidence="1" type="ORF">Moror_15686</name>
</gene>
<accession>V2WLS8</accession>
<dbReference type="HOGENOM" id="CLU_1875981_0_0_1"/>
<sequence length="136" mass="14627">MCDSRRRIKSTSTTINVLHWDDLKQLADGIELEAGVGTVNAASFQLPVEMKQKLSSMLSTSTSAKTLLVQYKAVGEFEVEFLPRYIAYQRRISGSNTGTIISRVVSMAIAAEQSSPAGESHVLSSCPSQVADVSSG</sequence>
<name>V2WLS8_MONRO</name>
<dbReference type="EMBL" id="AWSO01002409">
    <property type="protein sequence ID" value="ESK81506.1"/>
    <property type="molecule type" value="Genomic_DNA"/>
</dbReference>
<dbReference type="KEGG" id="mrr:Moror_15686"/>
<dbReference type="Proteomes" id="UP000017559">
    <property type="component" value="Unassembled WGS sequence"/>
</dbReference>
<dbReference type="OrthoDB" id="3003433at2759"/>
<keyword evidence="2" id="KW-1185">Reference proteome</keyword>
<reference evidence="1 2" key="1">
    <citation type="journal article" date="2014" name="BMC Genomics">
        <title>Genome and secretome analysis of the hemibiotrophic fungal pathogen, Moniliophthora roreri, which causes frosty pod rot disease of cacao: mechanisms of the biotrophic and necrotrophic phases.</title>
        <authorList>
            <person name="Meinhardt L.W."/>
            <person name="Costa G.G.L."/>
            <person name="Thomazella D.P.T."/>
            <person name="Teixeira P.J.P.L."/>
            <person name="Carazzolle M.F."/>
            <person name="Schuster S.C."/>
            <person name="Carlson J.E."/>
            <person name="Guiltinan M.J."/>
            <person name="Mieczkowski P."/>
            <person name="Farmer A."/>
            <person name="Ramaraj T."/>
            <person name="Crozier J."/>
            <person name="Davis R.E."/>
            <person name="Shao J."/>
            <person name="Melnick R.L."/>
            <person name="Pereira G.A.G."/>
            <person name="Bailey B.A."/>
        </authorList>
    </citation>
    <scope>NUCLEOTIDE SEQUENCE [LARGE SCALE GENOMIC DNA]</scope>
    <source>
        <strain evidence="1 2">MCA 2997</strain>
    </source>
</reference>
<protein>
    <submittedName>
        <fullName evidence="1">Uncharacterized protein</fullName>
    </submittedName>
</protein>
<comment type="caution">
    <text evidence="1">The sequence shown here is derived from an EMBL/GenBank/DDBJ whole genome shotgun (WGS) entry which is preliminary data.</text>
</comment>
<evidence type="ECO:0000313" key="1">
    <source>
        <dbReference type="EMBL" id="ESK81506.1"/>
    </source>
</evidence>
<evidence type="ECO:0000313" key="2">
    <source>
        <dbReference type="Proteomes" id="UP000017559"/>
    </source>
</evidence>
<organism evidence="1 2">
    <name type="scientific">Moniliophthora roreri (strain MCA 2997)</name>
    <name type="common">Cocoa frosty pod rot fungus</name>
    <name type="synonym">Crinipellis roreri</name>
    <dbReference type="NCBI Taxonomy" id="1381753"/>
    <lineage>
        <taxon>Eukaryota</taxon>
        <taxon>Fungi</taxon>
        <taxon>Dikarya</taxon>
        <taxon>Basidiomycota</taxon>
        <taxon>Agaricomycotina</taxon>
        <taxon>Agaricomycetes</taxon>
        <taxon>Agaricomycetidae</taxon>
        <taxon>Agaricales</taxon>
        <taxon>Marasmiineae</taxon>
        <taxon>Marasmiaceae</taxon>
        <taxon>Moniliophthora</taxon>
    </lineage>
</organism>
<proteinExistence type="predicted"/>
<dbReference type="AlphaFoldDB" id="V2WLS8"/>